<gene>
    <name evidence="3" type="ORF">PAM7971_02838</name>
</gene>
<feature type="transmembrane region" description="Helical" evidence="2">
    <location>
        <begin position="21"/>
        <end position="38"/>
    </location>
</feature>
<evidence type="ECO:0000256" key="2">
    <source>
        <dbReference type="SAM" id="Phobius"/>
    </source>
</evidence>
<dbReference type="STRING" id="658057.SAMN04488032_109147"/>
<name>A0A1Y5T649_9RHOB</name>
<keyword evidence="2" id="KW-0472">Membrane</keyword>
<dbReference type="RefSeq" id="WP_139204575.1">
    <property type="nucleotide sequence ID" value="NZ_FNZV01000009.1"/>
</dbReference>
<feature type="region of interest" description="Disordered" evidence="1">
    <location>
        <begin position="404"/>
        <end position="433"/>
    </location>
</feature>
<dbReference type="EMBL" id="FWFW01000009">
    <property type="protein sequence ID" value="SLN54801.1"/>
    <property type="molecule type" value="Genomic_DNA"/>
</dbReference>
<evidence type="ECO:0000313" key="4">
    <source>
        <dbReference type="Proteomes" id="UP000193307"/>
    </source>
</evidence>
<dbReference type="AlphaFoldDB" id="A0A1Y5T649"/>
<sequence length="433" mass="47645">MAAVSRRQTFRIQGRDNADKYLLGTVFVLGICGSLILKEINTPVWLPALYSGLLIVFYAIIVSVLPRTQLESDQIGDNAYYLGFVLTLTSLAHTLYQLAGHSGQTEFISDVISGFGVALSSTIVGVTVRVVCLQFRLDLVARDREARLALNDAMRLFRSEIADAIRGVRYLGVEIRQTLNEHHTELSDDRAKMSEKIHAEILEAFNRGLDPISGRLGTITHEIFENTDSALKSSKDARIAAQVSLKEAFEDTVSDLSETVTKISAQTQQSLAMTSTQISDLNATIKTHLETAILNVQKNSNGIIEVVRDANEKMLDASKQSLSQASMAVLTDSEKLTVAFSLNAERLQKDSDRTSKALDTFSNSIEAQVKRINEMPDFTQRLETDLGKQIRGLSETILKLQAEVRSAKDTSSAPQERPIVSEDKVPSLGPVNT</sequence>
<keyword evidence="2" id="KW-0812">Transmembrane</keyword>
<feature type="transmembrane region" description="Helical" evidence="2">
    <location>
        <begin position="78"/>
        <end position="99"/>
    </location>
</feature>
<dbReference type="OrthoDB" id="7539266at2"/>
<evidence type="ECO:0000313" key="3">
    <source>
        <dbReference type="EMBL" id="SLN54801.1"/>
    </source>
</evidence>
<proteinExistence type="predicted"/>
<accession>A0A1Y5T649</accession>
<keyword evidence="2" id="KW-1133">Transmembrane helix</keyword>
<organism evidence="3 4">
    <name type="scientific">Pacificibacter marinus</name>
    <dbReference type="NCBI Taxonomy" id="658057"/>
    <lineage>
        <taxon>Bacteria</taxon>
        <taxon>Pseudomonadati</taxon>
        <taxon>Pseudomonadota</taxon>
        <taxon>Alphaproteobacteria</taxon>
        <taxon>Rhodobacterales</taxon>
        <taxon>Roseobacteraceae</taxon>
        <taxon>Pacificibacter</taxon>
    </lineage>
</organism>
<feature type="transmembrane region" description="Helical" evidence="2">
    <location>
        <begin position="111"/>
        <end position="132"/>
    </location>
</feature>
<dbReference type="Proteomes" id="UP000193307">
    <property type="component" value="Unassembled WGS sequence"/>
</dbReference>
<keyword evidence="4" id="KW-1185">Reference proteome</keyword>
<feature type="transmembrane region" description="Helical" evidence="2">
    <location>
        <begin position="44"/>
        <end position="66"/>
    </location>
</feature>
<evidence type="ECO:0000256" key="1">
    <source>
        <dbReference type="SAM" id="MobiDB-lite"/>
    </source>
</evidence>
<reference evidence="3 4" key="1">
    <citation type="submission" date="2017-03" db="EMBL/GenBank/DDBJ databases">
        <authorList>
            <person name="Afonso C.L."/>
            <person name="Miller P.J."/>
            <person name="Scott M.A."/>
            <person name="Spackman E."/>
            <person name="Goraichik I."/>
            <person name="Dimitrov K.M."/>
            <person name="Suarez D.L."/>
            <person name="Swayne D.E."/>
        </authorList>
    </citation>
    <scope>NUCLEOTIDE SEQUENCE [LARGE SCALE GENOMIC DNA]</scope>
    <source>
        <strain evidence="3 4">CECT 7971</strain>
    </source>
</reference>
<protein>
    <submittedName>
        <fullName evidence="3">Uncharacterized protein</fullName>
    </submittedName>
</protein>